<name>A0A1M6U370_PARC5</name>
<feature type="chain" id="PRO_5038445395" evidence="1">
    <location>
        <begin position="22"/>
        <end position="301"/>
    </location>
</feature>
<evidence type="ECO:0000256" key="1">
    <source>
        <dbReference type="SAM" id="SignalP"/>
    </source>
</evidence>
<dbReference type="RefSeq" id="WP_073153816.1">
    <property type="nucleotide sequence ID" value="NZ_FRAG01000124.1"/>
</dbReference>
<keyword evidence="3" id="KW-1185">Reference proteome</keyword>
<dbReference type="AlphaFoldDB" id="A0A1M6U370"/>
<feature type="signal peptide" evidence="1">
    <location>
        <begin position="1"/>
        <end position="21"/>
    </location>
</feature>
<sequence>MKRIKNFISMIIMTMMVFSLACTPIFANETASNSGFDKYLNLKGENNKLDIQSERNIGWKSNSNLDSDEYIQMLLNEGIKFEVKDTYYKKADFKMISMASSEDLVELNGKKYVKVDEKVTINKFPVSLAASQGDTRIREVTESSTQVIDSLADDFDQFITGSIFVLASYAHPVGGFVSSLATLFPYNQEEYGWVRAEVLNAYYYTNVWHEVYDIVGYIPMVITESRRTNVKYEQNVTNKYTGASDTEYKWYQAVYYEYSMYYGELTRNLNEAENRYNAGLRNPQIYRYYTGTVIDNTSKLP</sequence>
<accession>A0A1M6U370</accession>
<dbReference type="PROSITE" id="PS51257">
    <property type="entry name" value="PROKAR_LIPOPROTEIN"/>
    <property type="match status" value="1"/>
</dbReference>
<evidence type="ECO:0000313" key="3">
    <source>
        <dbReference type="Proteomes" id="UP000184465"/>
    </source>
</evidence>
<dbReference type="Proteomes" id="UP000184465">
    <property type="component" value="Unassembled WGS sequence"/>
</dbReference>
<evidence type="ECO:0000313" key="2">
    <source>
        <dbReference type="EMBL" id="SHK63594.1"/>
    </source>
</evidence>
<organism evidence="2 3">
    <name type="scientific">Paramaledivibacter caminithermalis (strain DSM 15212 / CIP 107654 / DViRD3)</name>
    <name type="common">Clostridium caminithermale</name>
    <dbReference type="NCBI Taxonomy" id="1121301"/>
    <lineage>
        <taxon>Bacteria</taxon>
        <taxon>Bacillati</taxon>
        <taxon>Bacillota</taxon>
        <taxon>Clostridia</taxon>
        <taxon>Peptostreptococcales</taxon>
        <taxon>Caminicellaceae</taxon>
        <taxon>Paramaledivibacter</taxon>
    </lineage>
</organism>
<protein>
    <submittedName>
        <fullName evidence="2">Uncharacterized protein</fullName>
    </submittedName>
</protein>
<gene>
    <name evidence="2" type="ORF">SAMN02745912_03861</name>
</gene>
<proteinExistence type="predicted"/>
<reference evidence="2 3" key="1">
    <citation type="submission" date="2016-11" db="EMBL/GenBank/DDBJ databases">
        <authorList>
            <person name="Jaros S."/>
            <person name="Januszkiewicz K."/>
            <person name="Wedrychowicz H."/>
        </authorList>
    </citation>
    <scope>NUCLEOTIDE SEQUENCE [LARGE SCALE GENOMIC DNA]</scope>
    <source>
        <strain evidence="2 3">DSM 15212</strain>
    </source>
</reference>
<dbReference type="EMBL" id="FRAG01000124">
    <property type="protein sequence ID" value="SHK63594.1"/>
    <property type="molecule type" value="Genomic_DNA"/>
</dbReference>
<keyword evidence="1" id="KW-0732">Signal</keyword>